<dbReference type="AlphaFoldDB" id="A0A6C0E6F6"/>
<protein>
    <submittedName>
        <fullName evidence="1">Uncharacterized protein</fullName>
    </submittedName>
</protein>
<evidence type="ECO:0000313" key="1">
    <source>
        <dbReference type="EMBL" id="QHT24150.1"/>
    </source>
</evidence>
<accession>A0A6C0E6F6</accession>
<proteinExistence type="predicted"/>
<reference evidence="1" key="1">
    <citation type="journal article" date="2020" name="Nature">
        <title>Giant virus diversity and host interactions through global metagenomics.</title>
        <authorList>
            <person name="Schulz F."/>
            <person name="Roux S."/>
            <person name="Paez-Espino D."/>
            <person name="Jungbluth S."/>
            <person name="Walsh D.A."/>
            <person name="Denef V.J."/>
            <person name="McMahon K.D."/>
            <person name="Konstantinidis K.T."/>
            <person name="Eloe-Fadrosh E.A."/>
            <person name="Kyrpides N.C."/>
            <person name="Woyke T."/>
        </authorList>
    </citation>
    <scope>NUCLEOTIDE SEQUENCE</scope>
    <source>
        <strain evidence="1">GVMAG-M-3300023179-138</strain>
    </source>
</reference>
<dbReference type="EMBL" id="MN739743">
    <property type="protein sequence ID" value="QHT24150.1"/>
    <property type="molecule type" value="Genomic_DNA"/>
</dbReference>
<name>A0A6C0E6F6_9ZZZZ</name>
<organism evidence="1">
    <name type="scientific">viral metagenome</name>
    <dbReference type="NCBI Taxonomy" id="1070528"/>
    <lineage>
        <taxon>unclassified sequences</taxon>
        <taxon>metagenomes</taxon>
        <taxon>organismal metagenomes</taxon>
    </lineage>
</organism>
<sequence length="537" mass="61268">MIQYMKHPMKKAAPDSLVRRNKASNTFSSIFITGERIQQLCDVYCGLPEDFQYNPRIAKQISKCKDLGLITSIWDNPRLIYCYSHRLDNFRKVLPLLKNKCILVSHNSDENITHAYSDIADHPRIEFWYTQNLLMKHSKVDFLPIGIANSMWTHGNLSIVEAVRAKNIVKTQDFYFNFSLGTNLSERTACKTILENQGLIFDSTMLEFGTYLDKLSSYKYAICPPGNGVDCHRLWECLYMNVIPIALRSVLTEKVADLYPCILLDAWEQFDAADLLASYTVPNFEAPNINTLPIAYSETHSKGGGRLGNQVIRNIAVSLLAKQHNLCVNYDHNSDIEKLGIALYSGLKRYTSVTTVTDDTYLSILMQPTLHSNLDPSASFLQTKEIIDKIVEYLRANKQSIINANPFKSRYQNNNDLFIHIRLTDAVTFNPGLKYYLNSIAKLSFDSMYIATDEPDHQMIQNIRSRYPLASIVNNNELETIQFGSTCKTVLLSHGTYSSLIGYLAFFSSIYYPAYDVESKHWHGDVFSIDGWNKITM</sequence>